<sequence>MGIRIYKLAEQLELSNKELIKMLQDLGVDVTSHMSTINEETAELIMDMVLGEGEGAEEVDDSKVIKVEGAMTVKELSEEIDVDPSTLMAKLIGLGIMATINQELTSDQLEVVAAEYGYAIEEEEEEEEEDIFGLVNDIEDKKEDLKLRPPVITVMGHVDHGKTTLLDAIRETEVTASEAGGITQHIGAYQVKVNGQKITFLDTPGHEAFTSMRARGAQATDIAILVVAADDGIMPQTIEAINHAKSAGVPIIVAINKMDRPNAQPDRVKQELMNHGLIPEDWGGDTVCVPISALKKENLDELLEMILLTAEMEELKANPNRPANGIIVEAELDRGRGPVATILVRNGTLKVGDAIVAGLASGRVRAMINDQGERVEEAGPATPVEVLGLSDVPNAGDLLEVVEDDQSARDIAQKRQNKRREDELSRNTTVNLEDLFSQIQQGEVKELNIVVKADVQGSVEAVKQSLQKLSTDEVEVKMLHGGVGGITETDVMLAAASNAIIIGFNVRPGANARKVAEKEKVDIRTYRVIYKAIDDVKSAMEGLLDPDYKEVVLGQVEVRQTFKVPKIGTIAGAYVTNGTVNRNAKVRLLRDGTIIHEGEIGSLKRFQDDVKEVAEGYECGIGIEGYNDLKEGDIMEIYDFEEVKRTL</sequence>
<dbReference type="InterPro" id="IPR053905">
    <property type="entry name" value="EF-G-like_DII"/>
</dbReference>
<dbReference type="Proteomes" id="UP000093514">
    <property type="component" value="Unassembled WGS sequence"/>
</dbReference>
<dbReference type="InterPro" id="IPR000795">
    <property type="entry name" value="T_Tr_GTP-bd_dom"/>
</dbReference>
<dbReference type="PROSITE" id="PS51722">
    <property type="entry name" value="G_TR_2"/>
    <property type="match status" value="1"/>
</dbReference>
<dbReference type="FunFam" id="3.40.50.10050:FF:000001">
    <property type="entry name" value="Translation initiation factor IF-2"/>
    <property type="match status" value="1"/>
</dbReference>
<dbReference type="InterPro" id="IPR005225">
    <property type="entry name" value="Small_GTP-bd"/>
</dbReference>
<evidence type="ECO:0000256" key="10">
    <source>
        <dbReference type="HAMAP-Rule" id="MF_00100"/>
    </source>
</evidence>
<dbReference type="Gene3D" id="1.10.10.2480">
    <property type="match status" value="1"/>
</dbReference>
<dbReference type="InterPro" id="IPR023115">
    <property type="entry name" value="TIF_IF2_dom3"/>
</dbReference>
<keyword evidence="8 10" id="KW-0342">GTP-binding</keyword>
<comment type="subcellular location">
    <subcellularLocation>
        <location evidence="1 10">Cytoplasm</location>
    </subcellularLocation>
</comment>
<feature type="binding site" evidence="10">
    <location>
        <begin position="156"/>
        <end position="163"/>
    </location>
    <ligand>
        <name>GTP</name>
        <dbReference type="ChEBI" id="CHEBI:37565"/>
    </ligand>
</feature>
<dbReference type="SUPFAM" id="SSF50447">
    <property type="entry name" value="Translation proteins"/>
    <property type="match status" value="2"/>
</dbReference>
<dbReference type="GO" id="GO:0003924">
    <property type="term" value="F:GTPase activity"/>
    <property type="evidence" value="ECO:0007669"/>
    <property type="project" value="UniProtKB-UniRule"/>
</dbReference>
<dbReference type="RefSeq" id="WP_068716714.1">
    <property type="nucleotide sequence ID" value="NZ_LWDV01000008.1"/>
</dbReference>
<dbReference type="SUPFAM" id="SSF52156">
    <property type="entry name" value="Initiation factor IF2/eIF5b, domain 3"/>
    <property type="match status" value="1"/>
</dbReference>
<dbReference type="InterPro" id="IPR004161">
    <property type="entry name" value="EFTu-like_2"/>
</dbReference>
<comment type="similarity">
    <text evidence="2 10 11">Belongs to the TRAFAC class translation factor GTPase superfamily. Classic translation factor GTPase family. IF-2 subfamily.</text>
</comment>
<dbReference type="InterPro" id="IPR009000">
    <property type="entry name" value="Transl_B-barrel_sf"/>
</dbReference>
<evidence type="ECO:0000256" key="5">
    <source>
        <dbReference type="ARBA" id="ARBA00022540"/>
    </source>
</evidence>
<dbReference type="InterPro" id="IPR036925">
    <property type="entry name" value="TIF_IF2_dom3_sf"/>
</dbReference>
<dbReference type="InterPro" id="IPR015760">
    <property type="entry name" value="TIF_IF2"/>
</dbReference>
<dbReference type="Gene3D" id="2.40.30.10">
    <property type="entry name" value="Translation factors"/>
    <property type="match status" value="2"/>
</dbReference>
<comment type="caution">
    <text evidence="13">The sequence shown here is derived from an EMBL/GenBank/DDBJ whole genome shotgun (WGS) entry which is preliminary data.</text>
</comment>
<keyword evidence="5 10" id="KW-0396">Initiation factor</keyword>
<dbReference type="SUPFAM" id="SSF52540">
    <property type="entry name" value="P-loop containing nucleoside triphosphate hydrolases"/>
    <property type="match status" value="1"/>
</dbReference>
<dbReference type="Pfam" id="PF22042">
    <property type="entry name" value="EF-G_D2"/>
    <property type="match status" value="1"/>
</dbReference>
<keyword evidence="6 10" id="KW-0547">Nucleotide-binding</keyword>
<feature type="binding site" evidence="10">
    <location>
        <begin position="256"/>
        <end position="259"/>
    </location>
    <ligand>
        <name>GTP</name>
        <dbReference type="ChEBI" id="CHEBI:37565"/>
    </ligand>
</feature>
<dbReference type="GO" id="GO:0005525">
    <property type="term" value="F:GTP binding"/>
    <property type="evidence" value="ECO:0007669"/>
    <property type="project" value="UniProtKB-KW"/>
</dbReference>
<dbReference type="EMBL" id="LWDV01000008">
    <property type="protein sequence ID" value="OCL27134.1"/>
    <property type="molecule type" value="Genomic_DNA"/>
</dbReference>
<evidence type="ECO:0000256" key="9">
    <source>
        <dbReference type="ARBA" id="ARBA00025162"/>
    </source>
</evidence>
<dbReference type="HAMAP" id="MF_00100_B">
    <property type="entry name" value="IF_2_B"/>
    <property type="match status" value="1"/>
</dbReference>
<evidence type="ECO:0000256" key="3">
    <source>
        <dbReference type="ARBA" id="ARBA00020675"/>
    </source>
</evidence>
<evidence type="ECO:0000256" key="11">
    <source>
        <dbReference type="RuleBase" id="RU000644"/>
    </source>
</evidence>
<reference evidence="13 14" key="2">
    <citation type="submission" date="2016-08" db="EMBL/GenBank/DDBJ databases">
        <title>Orenia metallireducens sp. nov. strain Z6, a Novel Metal-reducing Firmicute from the Deep Subsurface.</title>
        <authorList>
            <person name="Maxim B.I."/>
            <person name="Kenneth K."/>
            <person name="Flynn T.M."/>
            <person name="Oloughlin E.J."/>
            <person name="Locke R.A."/>
            <person name="Weber J.R."/>
            <person name="Egan S.M."/>
            <person name="Mackie R.I."/>
            <person name="Cann I.K."/>
        </authorList>
    </citation>
    <scope>NUCLEOTIDE SEQUENCE [LARGE SCALE GENOMIC DNA]</scope>
    <source>
        <strain evidence="13 14">Z6</strain>
    </source>
</reference>
<dbReference type="PANTHER" id="PTHR43381">
    <property type="entry name" value="TRANSLATION INITIATION FACTOR IF-2-RELATED"/>
    <property type="match status" value="1"/>
</dbReference>
<dbReference type="FunFam" id="2.40.30.10:FF:000007">
    <property type="entry name" value="Translation initiation factor IF-2"/>
    <property type="match status" value="1"/>
</dbReference>
<dbReference type="InterPro" id="IPR044145">
    <property type="entry name" value="IF2_II"/>
</dbReference>
<dbReference type="InterPro" id="IPR006847">
    <property type="entry name" value="IF2_N"/>
</dbReference>
<dbReference type="CDD" id="cd03692">
    <property type="entry name" value="mtIF2_IVc"/>
    <property type="match status" value="1"/>
</dbReference>
<feature type="binding site" evidence="10">
    <location>
        <begin position="202"/>
        <end position="206"/>
    </location>
    <ligand>
        <name>GTP</name>
        <dbReference type="ChEBI" id="CHEBI:37565"/>
    </ligand>
</feature>
<evidence type="ECO:0000256" key="2">
    <source>
        <dbReference type="ARBA" id="ARBA00007733"/>
    </source>
</evidence>
<proteinExistence type="inferred from homology"/>
<dbReference type="NCBIfam" id="TIGR00231">
    <property type="entry name" value="small_GTP"/>
    <property type="match status" value="1"/>
</dbReference>
<evidence type="ECO:0000313" key="14">
    <source>
        <dbReference type="Proteomes" id="UP000093514"/>
    </source>
</evidence>
<name>A0A1C0AA14_9FIRM</name>
<dbReference type="GO" id="GO:0003743">
    <property type="term" value="F:translation initiation factor activity"/>
    <property type="evidence" value="ECO:0007669"/>
    <property type="project" value="UniProtKB-UniRule"/>
</dbReference>
<dbReference type="Pfam" id="PF04760">
    <property type="entry name" value="IF2_N"/>
    <property type="match status" value="2"/>
</dbReference>
<reference evidence="14" key="1">
    <citation type="submission" date="2016-07" db="EMBL/GenBank/DDBJ databases">
        <authorList>
            <person name="Florea S."/>
            <person name="Webb J.S."/>
            <person name="Jaromczyk J."/>
            <person name="Schardl C.L."/>
        </authorList>
    </citation>
    <scope>NUCLEOTIDE SEQUENCE [LARGE SCALE GENOMIC DNA]</scope>
    <source>
        <strain evidence="14">Z6</strain>
    </source>
</reference>
<dbReference type="Gene3D" id="3.40.50.10050">
    <property type="entry name" value="Translation initiation factor IF- 2, domain 3"/>
    <property type="match status" value="1"/>
</dbReference>
<keyword evidence="7 10" id="KW-0648">Protein biosynthesis</keyword>
<evidence type="ECO:0000256" key="6">
    <source>
        <dbReference type="ARBA" id="ARBA00022741"/>
    </source>
</evidence>
<keyword evidence="4 10" id="KW-0963">Cytoplasm</keyword>
<keyword evidence="14" id="KW-1185">Reference proteome</keyword>
<dbReference type="PANTHER" id="PTHR43381:SF5">
    <property type="entry name" value="TR-TYPE G DOMAIN-CONTAINING PROTEIN"/>
    <property type="match status" value="1"/>
</dbReference>
<feature type="region of interest" description="G-domain" evidence="10">
    <location>
        <begin position="150"/>
        <end position="298"/>
    </location>
</feature>
<evidence type="ECO:0000313" key="13">
    <source>
        <dbReference type="EMBL" id="OCL27134.1"/>
    </source>
</evidence>
<evidence type="ECO:0000259" key="12">
    <source>
        <dbReference type="PROSITE" id="PS51722"/>
    </source>
</evidence>
<dbReference type="NCBIfam" id="TIGR00487">
    <property type="entry name" value="IF-2"/>
    <property type="match status" value="1"/>
</dbReference>
<dbReference type="Pfam" id="PF03144">
    <property type="entry name" value="GTP_EFTU_D2"/>
    <property type="match status" value="1"/>
</dbReference>
<protein>
    <recommendedName>
        <fullName evidence="3 10">Translation initiation factor IF-2</fullName>
    </recommendedName>
</protein>
<feature type="domain" description="Tr-type G" evidence="12">
    <location>
        <begin position="147"/>
        <end position="316"/>
    </location>
</feature>
<dbReference type="FunFam" id="3.40.50.300:FF:000019">
    <property type="entry name" value="Translation initiation factor IF-2"/>
    <property type="match status" value="1"/>
</dbReference>
<dbReference type="OrthoDB" id="9811804at2"/>
<dbReference type="CDD" id="cd01887">
    <property type="entry name" value="IF2_eIF5B"/>
    <property type="match status" value="1"/>
</dbReference>
<dbReference type="AlphaFoldDB" id="A0A1C0AA14"/>
<dbReference type="InterPro" id="IPR000178">
    <property type="entry name" value="TF_IF2_bacterial-like"/>
</dbReference>
<organism evidence="13 14">
    <name type="scientific">Orenia metallireducens</name>
    <dbReference type="NCBI Taxonomy" id="1413210"/>
    <lineage>
        <taxon>Bacteria</taxon>
        <taxon>Bacillati</taxon>
        <taxon>Bacillota</taxon>
        <taxon>Clostridia</taxon>
        <taxon>Halanaerobiales</taxon>
        <taxon>Halobacteroidaceae</taxon>
        <taxon>Orenia</taxon>
    </lineage>
</organism>
<evidence type="ECO:0000256" key="7">
    <source>
        <dbReference type="ARBA" id="ARBA00022917"/>
    </source>
</evidence>
<dbReference type="Gene3D" id="3.40.50.300">
    <property type="entry name" value="P-loop containing nucleotide triphosphate hydrolases"/>
    <property type="match status" value="1"/>
</dbReference>
<dbReference type="Pfam" id="PF11987">
    <property type="entry name" value="IF-2"/>
    <property type="match status" value="1"/>
</dbReference>
<evidence type="ECO:0000256" key="1">
    <source>
        <dbReference type="ARBA" id="ARBA00004496"/>
    </source>
</evidence>
<evidence type="ECO:0000256" key="8">
    <source>
        <dbReference type="ARBA" id="ARBA00023134"/>
    </source>
</evidence>
<comment type="function">
    <text evidence="9 10 11">One of the essential components for the initiation of protein synthesis. Protects formylmethionyl-tRNA from spontaneous hydrolysis and promotes its binding to the 30S ribosomal subunits. Also involved in the hydrolysis of GTP during the formation of the 70S ribosomal complex.</text>
</comment>
<dbReference type="InterPro" id="IPR027417">
    <property type="entry name" value="P-loop_NTPase"/>
</dbReference>
<evidence type="ECO:0000256" key="4">
    <source>
        <dbReference type="ARBA" id="ARBA00022490"/>
    </source>
</evidence>
<gene>
    <name evidence="10" type="primary">infB</name>
    <name evidence="13" type="ORF">U472_06535</name>
</gene>
<dbReference type="Pfam" id="PF00009">
    <property type="entry name" value="GTP_EFTU"/>
    <property type="match status" value="1"/>
</dbReference>
<dbReference type="FunFam" id="2.40.30.10:FF:000008">
    <property type="entry name" value="Translation initiation factor IF-2"/>
    <property type="match status" value="1"/>
</dbReference>
<dbReference type="CDD" id="cd03702">
    <property type="entry name" value="IF2_mtIF2_II"/>
    <property type="match status" value="1"/>
</dbReference>
<accession>A0A1C0AA14</accession>
<dbReference type="GO" id="GO:0005829">
    <property type="term" value="C:cytosol"/>
    <property type="evidence" value="ECO:0007669"/>
    <property type="project" value="TreeGrafter"/>
</dbReference>